<keyword evidence="8" id="KW-1185">Reference proteome</keyword>
<evidence type="ECO:0000256" key="2">
    <source>
        <dbReference type="ARBA" id="ARBA00022448"/>
    </source>
</evidence>
<comment type="similarity">
    <text evidence="1">Belongs to the ABC transporter superfamily.</text>
</comment>
<dbReference type="Gene3D" id="3.40.50.300">
    <property type="entry name" value="P-loop containing nucleotide triphosphate hydrolases"/>
    <property type="match status" value="1"/>
</dbReference>
<organism evidence="7 8">
    <name type="scientific">Anaerotruncus massiliensis</name>
    <name type="common">ex Liu et al. 2021</name>
    <dbReference type="NCBI Taxonomy" id="2321404"/>
    <lineage>
        <taxon>Bacteria</taxon>
        <taxon>Bacillati</taxon>
        <taxon>Bacillota</taxon>
        <taxon>Clostridia</taxon>
        <taxon>Eubacteriales</taxon>
        <taxon>Oscillospiraceae</taxon>
        <taxon>Anaerotruncus</taxon>
    </lineage>
</organism>
<dbReference type="EMBL" id="RCHT01000045">
    <property type="protein sequence ID" value="RLL07654.1"/>
    <property type="molecule type" value="Genomic_DNA"/>
</dbReference>
<protein>
    <submittedName>
        <fullName evidence="7">ABC transporter ATP-binding protein</fullName>
    </submittedName>
</protein>
<dbReference type="GO" id="GO:0015658">
    <property type="term" value="F:branched-chain amino acid transmembrane transporter activity"/>
    <property type="evidence" value="ECO:0007669"/>
    <property type="project" value="TreeGrafter"/>
</dbReference>
<evidence type="ECO:0000256" key="4">
    <source>
        <dbReference type="ARBA" id="ARBA00022840"/>
    </source>
</evidence>
<evidence type="ECO:0000313" key="8">
    <source>
        <dbReference type="Proteomes" id="UP000276301"/>
    </source>
</evidence>
<keyword evidence="5" id="KW-0029">Amino-acid transport</keyword>
<dbReference type="SUPFAM" id="SSF52540">
    <property type="entry name" value="P-loop containing nucleoside triphosphate hydrolases"/>
    <property type="match status" value="1"/>
</dbReference>
<dbReference type="PROSITE" id="PS00211">
    <property type="entry name" value="ABC_TRANSPORTER_1"/>
    <property type="match status" value="1"/>
</dbReference>
<comment type="caution">
    <text evidence="7">The sequence shown here is derived from an EMBL/GenBank/DDBJ whole genome shotgun (WGS) entry which is preliminary data.</text>
</comment>
<dbReference type="PROSITE" id="PS50893">
    <property type="entry name" value="ABC_TRANSPORTER_2"/>
    <property type="match status" value="1"/>
</dbReference>
<evidence type="ECO:0000259" key="6">
    <source>
        <dbReference type="PROSITE" id="PS50893"/>
    </source>
</evidence>
<evidence type="ECO:0000256" key="5">
    <source>
        <dbReference type="ARBA" id="ARBA00022970"/>
    </source>
</evidence>
<name>A0A498CJP4_9FIRM</name>
<evidence type="ECO:0000313" key="7">
    <source>
        <dbReference type="EMBL" id="RLL07654.1"/>
    </source>
</evidence>
<gene>
    <name evidence="7" type="ORF">D4A47_13110</name>
</gene>
<keyword evidence="4 7" id="KW-0067">ATP-binding</keyword>
<proteinExistence type="inferred from homology"/>
<feature type="domain" description="ABC transporter" evidence="6">
    <location>
        <begin position="3"/>
        <end position="236"/>
    </location>
</feature>
<evidence type="ECO:0000256" key="1">
    <source>
        <dbReference type="ARBA" id="ARBA00005417"/>
    </source>
</evidence>
<reference evidence="7 8" key="1">
    <citation type="submission" date="2018-10" db="EMBL/GenBank/DDBJ databases">
        <title>Anaerotruncus faecis sp. nov., isolated from human feces.</title>
        <authorList>
            <person name="Wang Y.-J."/>
        </authorList>
    </citation>
    <scope>NUCLEOTIDE SEQUENCE [LARGE SCALE GENOMIC DNA]</scope>
    <source>
        <strain evidence="7 8">22A2-44</strain>
    </source>
</reference>
<dbReference type="Proteomes" id="UP000276301">
    <property type="component" value="Unassembled WGS sequence"/>
</dbReference>
<dbReference type="InterPro" id="IPR027417">
    <property type="entry name" value="P-loop_NTPase"/>
</dbReference>
<dbReference type="InterPro" id="IPR017871">
    <property type="entry name" value="ABC_transporter-like_CS"/>
</dbReference>
<dbReference type="PANTHER" id="PTHR43820">
    <property type="entry name" value="HIGH-AFFINITY BRANCHED-CHAIN AMINO ACID TRANSPORT ATP-BINDING PROTEIN LIVF"/>
    <property type="match status" value="1"/>
</dbReference>
<dbReference type="AlphaFoldDB" id="A0A498CJP4"/>
<dbReference type="GO" id="GO:0005524">
    <property type="term" value="F:ATP binding"/>
    <property type="evidence" value="ECO:0007669"/>
    <property type="project" value="UniProtKB-KW"/>
</dbReference>
<evidence type="ECO:0000256" key="3">
    <source>
        <dbReference type="ARBA" id="ARBA00022741"/>
    </source>
</evidence>
<dbReference type="InterPro" id="IPR003593">
    <property type="entry name" value="AAA+_ATPase"/>
</dbReference>
<dbReference type="RefSeq" id="WP_121587625.1">
    <property type="nucleotide sequence ID" value="NZ_RCHT01000045.1"/>
</dbReference>
<dbReference type="CDD" id="cd03224">
    <property type="entry name" value="ABC_TM1139_LivF_branched"/>
    <property type="match status" value="1"/>
</dbReference>
<sequence length="236" mass="25959">MLLTINNLDITLGGLQILQDVSLHVDEGELVVVVGANGTGKSTLLRSISGMNPIAGGEILFCGEKITGLPSSLIARKGLCMVPEGRQLFPELSARDNLLIGAYPYRKDKARVQKNLDFAYQMFPAIRKYEDRMANTFSGGEQQMISIARGLMSEPKLMMIDEMSLGLAPMIIADLFKVIKRLNAQGISILLVEQNARQALRIADRAYVMENGRMVMEGSGKELLENEHVKVAYLGM</sequence>
<dbReference type="PANTHER" id="PTHR43820:SF4">
    <property type="entry name" value="HIGH-AFFINITY BRANCHED-CHAIN AMINO ACID TRANSPORT ATP-BINDING PROTEIN LIVF"/>
    <property type="match status" value="1"/>
</dbReference>
<dbReference type="Pfam" id="PF00005">
    <property type="entry name" value="ABC_tran"/>
    <property type="match status" value="1"/>
</dbReference>
<accession>A0A498CJP4</accession>
<dbReference type="GO" id="GO:0016887">
    <property type="term" value="F:ATP hydrolysis activity"/>
    <property type="evidence" value="ECO:0007669"/>
    <property type="project" value="InterPro"/>
</dbReference>
<dbReference type="InterPro" id="IPR052156">
    <property type="entry name" value="BCAA_Transport_ATP-bd_LivF"/>
</dbReference>
<dbReference type="InterPro" id="IPR003439">
    <property type="entry name" value="ABC_transporter-like_ATP-bd"/>
</dbReference>
<keyword evidence="2" id="KW-0813">Transport</keyword>
<dbReference type="GO" id="GO:0015807">
    <property type="term" value="P:L-amino acid transport"/>
    <property type="evidence" value="ECO:0007669"/>
    <property type="project" value="TreeGrafter"/>
</dbReference>
<keyword evidence="3" id="KW-0547">Nucleotide-binding</keyword>
<dbReference type="SMART" id="SM00382">
    <property type="entry name" value="AAA"/>
    <property type="match status" value="1"/>
</dbReference>